<dbReference type="SUPFAM" id="SSF52833">
    <property type="entry name" value="Thioredoxin-like"/>
    <property type="match status" value="2"/>
</dbReference>
<reference evidence="8" key="1">
    <citation type="journal article" date="2019" name="Int. J. Syst. Evol. Microbiol.">
        <title>The Global Catalogue of Microorganisms (GCM) 10K type strain sequencing project: providing services to taxonomists for standard genome sequencing and annotation.</title>
        <authorList>
            <consortium name="The Broad Institute Genomics Platform"/>
            <consortium name="The Broad Institute Genome Sequencing Center for Infectious Disease"/>
            <person name="Wu L."/>
            <person name="Ma J."/>
        </authorList>
    </citation>
    <scope>NUCLEOTIDE SEQUENCE [LARGE SCALE GENOMIC DNA]</scope>
    <source>
        <strain evidence="8">JCM 15608</strain>
    </source>
</reference>
<feature type="chain" id="PRO_5046413612" description="Thioredoxin domain-containing protein" evidence="5">
    <location>
        <begin position="21"/>
        <end position="298"/>
    </location>
</feature>
<accession>A0ABP3WJ70</accession>
<dbReference type="Proteomes" id="UP001500021">
    <property type="component" value="Unassembled WGS sequence"/>
</dbReference>
<dbReference type="PANTHER" id="PTHR42852">
    <property type="entry name" value="THIOL:DISULFIDE INTERCHANGE PROTEIN DSBE"/>
    <property type="match status" value="1"/>
</dbReference>
<dbReference type="InterPro" id="IPR013766">
    <property type="entry name" value="Thioredoxin_domain"/>
</dbReference>
<dbReference type="PROSITE" id="PS51352">
    <property type="entry name" value="THIOREDOXIN_2"/>
    <property type="match status" value="1"/>
</dbReference>
<dbReference type="EMBL" id="BAAAFA010000002">
    <property type="protein sequence ID" value="GAA0813190.1"/>
    <property type="molecule type" value="Genomic_DNA"/>
</dbReference>
<keyword evidence="8" id="KW-1185">Reference proteome</keyword>
<feature type="signal peptide" evidence="5">
    <location>
        <begin position="1"/>
        <end position="20"/>
    </location>
</feature>
<dbReference type="Pfam" id="PF08534">
    <property type="entry name" value="Redoxin"/>
    <property type="match status" value="1"/>
</dbReference>
<gene>
    <name evidence="7" type="ORF">GCM10009111_08210</name>
</gene>
<comment type="subcellular location">
    <subcellularLocation>
        <location evidence="1">Cell envelope</location>
    </subcellularLocation>
</comment>
<evidence type="ECO:0000256" key="5">
    <source>
        <dbReference type="SAM" id="SignalP"/>
    </source>
</evidence>
<name>A0ABP3WJ70_9GAMM</name>
<dbReference type="InterPro" id="IPR050553">
    <property type="entry name" value="Thioredoxin_ResA/DsbE_sf"/>
</dbReference>
<keyword evidence="2" id="KW-0201">Cytochrome c-type biogenesis</keyword>
<comment type="caution">
    <text evidence="7">The sequence shown here is derived from an EMBL/GenBank/DDBJ whole genome shotgun (WGS) entry which is preliminary data.</text>
</comment>
<proteinExistence type="predicted"/>
<dbReference type="RefSeq" id="WP_343815301.1">
    <property type="nucleotide sequence ID" value="NZ_BAAAFA010000002.1"/>
</dbReference>
<sequence>MKALLSLIMLVFTLVPMAFADDLNDIPLTDFKSNKAISLAEFDKSKPTYLKLWATWCQPCMAQMPHFQKLHETYGEKINIIAVNININEEMKYIDDVITKFGLTMPVLLDNEGQLSEALGLVGTPFSVLINTNNDVVYTTHESDELLDTFIAKLAKGETLASKSDDMLSEQAKQKIIAPWQTGNHTLFFTATWCDWYLKDSRPKMANDCKDIQSAITKKFQQSGDKSWHGFVNHLWTDDKALTDFITLYQLGFPFNIDNNGVLFTHFNIRNIPTIIHIENGKVVEKITGDEIKQLLAK</sequence>
<dbReference type="CDD" id="cd02966">
    <property type="entry name" value="TlpA_like_family"/>
    <property type="match status" value="1"/>
</dbReference>
<evidence type="ECO:0000256" key="2">
    <source>
        <dbReference type="ARBA" id="ARBA00022748"/>
    </source>
</evidence>
<evidence type="ECO:0000256" key="3">
    <source>
        <dbReference type="ARBA" id="ARBA00023157"/>
    </source>
</evidence>
<dbReference type="Gene3D" id="3.40.30.10">
    <property type="entry name" value="Glutaredoxin"/>
    <property type="match status" value="2"/>
</dbReference>
<keyword evidence="5" id="KW-0732">Signal</keyword>
<dbReference type="InterPro" id="IPR036249">
    <property type="entry name" value="Thioredoxin-like_sf"/>
</dbReference>
<feature type="domain" description="Thioredoxin" evidence="6">
    <location>
        <begin position="17"/>
        <end position="156"/>
    </location>
</feature>
<keyword evidence="3" id="KW-1015">Disulfide bond</keyword>
<dbReference type="InterPro" id="IPR013740">
    <property type="entry name" value="Redoxin"/>
</dbReference>
<evidence type="ECO:0000313" key="8">
    <source>
        <dbReference type="Proteomes" id="UP001500021"/>
    </source>
</evidence>
<evidence type="ECO:0000259" key="6">
    <source>
        <dbReference type="PROSITE" id="PS51352"/>
    </source>
</evidence>
<keyword evidence="4" id="KW-0676">Redox-active center</keyword>
<evidence type="ECO:0000256" key="1">
    <source>
        <dbReference type="ARBA" id="ARBA00004196"/>
    </source>
</evidence>
<evidence type="ECO:0000313" key="7">
    <source>
        <dbReference type="EMBL" id="GAA0813190.1"/>
    </source>
</evidence>
<dbReference type="PANTHER" id="PTHR42852:SF6">
    <property type="entry name" value="THIOL:DISULFIDE INTERCHANGE PROTEIN DSBE"/>
    <property type="match status" value="1"/>
</dbReference>
<dbReference type="CDD" id="cd02947">
    <property type="entry name" value="TRX_family"/>
    <property type="match status" value="1"/>
</dbReference>
<evidence type="ECO:0000256" key="4">
    <source>
        <dbReference type="ARBA" id="ARBA00023284"/>
    </source>
</evidence>
<organism evidence="7 8">
    <name type="scientific">Colwellia asteriadis</name>
    <dbReference type="NCBI Taxonomy" id="517723"/>
    <lineage>
        <taxon>Bacteria</taxon>
        <taxon>Pseudomonadati</taxon>
        <taxon>Pseudomonadota</taxon>
        <taxon>Gammaproteobacteria</taxon>
        <taxon>Alteromonadales</taxon>
        <taxon>Colwelliaceae</taxon>
        <taxon>Colwellia</taxon>
    </lineage>
</organism>
<protein>
    <recommendedName>
        <fullName evidence="6">Thioredoxin domain-containing protein</fullName>
    </recommendedName>
</protein>